<protein>
    <submittedName>
        <fullName evidence="1">Uncharacterized protein</fullName>
    </submittedName>
</protein>
<proteinExistence type="predicted"/>
<comment type="caution">
    <text evidence="1">The sequence shown here is derived from an EMBL/GenBank/DDBJ whole genome shotgun (WGS) entry which is preliminary data.</text>
</comment>
<organism evidence="1 2">
    <name type="scientific">Geopseudomonas aromaticivorans</name>
    <dbReference type="NCBI Taxonomy" id="2849492"/>
    <lineage>
        <taxon>Bacteria</taxon>
        <taxon>Pseudomonadati</taxon>
        <taxon>Pseudomonadota</taxon>
        <taxon>Gammaproteobacteria</taxon>
        <taxon>Pseudomonadales</taxon>
        <taxon>Pseudomonadaceae</taxon>
        <taxon>Geopseudomonas</taxon>
    </lineage>
</organism>
<evidence type="ECO:0000313" key="2">
    <source>
        <dbReference type="Proteomes" id="UP000813068"/>
    </source>
</evidence>
<sequence>MRDPHVEAVYFTVGSADDISYENPEPVEFSNHLGQFSLADGLLTVIPAEHFSCGQEASQALDGFLRSWEIEADLKRNVGMIRFSYSRADVIDRDPPPPGEPQVIQAVGIASLAFGSSVTCHLVAKRYPSPPECFSANEYAQHAYRRWIGYRNGREPLQAMAYFIVTLMESLAGGSRGQACELFRIDRPVRKKIGDLCSEKGSALTARKAQSTTFEELTHIESEWLEMAVKRLIYRLGEYAPGHPLELITMENIGQL</sequence>
<reference evidence="1 2" key="1">
    <citation type="submission" date="2021-06" db="EMBL/GenBank/DDBJ databases">
        <title>Differences between aerobic and microaerobic xylene degrading microbial communities.</title>
        <authorList>
            <person name="Banerjee S."/>
            <person name="Tancsics A."/>
        </authorList>
    </citation>
    <scope>NUCLEOTIDE SEQUENCE [LARGE SCALE GENOMIC DNA]</scope>
    <source>
        <strain evidence="1 2">MAP12</strain>
    </source>
</reference>
<accession>A0ABS6MVK8</accession>
<dbReference type="RefSeq" id="WP_217680292.1">
    <property type="nucleotide sequence ID" value="NZ_JAHRGL010000014.1"/>
</dbReference>
<evidence type="ECO:0000313" key="1">
    <source>
        <dbReference type="EMBL" id="MBV2132302.1"/>
    </source>
</evidence>
<dbReference type="EMBL" id="JAHRGL010000014">
    <property type="protein sequence ID" value="MBV2132302.1"/>
    <property type="molecule type" value="Genomic_DNA"/>
</dbReference>
<keyword evidence="2" id="KW-1185">Reference proteome</keyword>
<gene>
    <name evidence="1" type="ORF">KRX52_05740</name>
</gene>
<name>A0ABS6MVK8_9GAMM</name>
<dbReference type="Proteomes" id="UP000813068">
    <property type="component" value="Unassembled WGS sequence"/>
</dbReference>